<reference evidence="1" key="1">
    <citation type="submission" date="2022-02" db="EMBL/GenBank/DDBJ databases">
        <title>Plant Genome Project.</title>
        <authorList>
            <person name="Zhang R.-G."/>
        </authorList>
    </citation>
    <scope>NUCLEOTIDE SEQUENCE</scope>
    <source>
        <strain evidence="1">AT1</strain>
    </source>
</reference>
<gene>
    <name evidence="1" type="ORF">RHMOL_Rhmol10G0038500</name>
</gene>
<comment type="caution">
    <text evidence="1">The sequence shown here is derived from an EMBL/GenBank/DDBJ whole genome shotgun (WGS) entry which is preliminary data.</text>
</comment>
<dbReference type="Proteomes" id="UP001062846">
    <property type="component" value="Chromosome 10"/>
</dbReference>
<evidence type="ECO:0000313" key="2">
    <source>
        <dbReference type="Proteomes" id="UP001062846"/>
    </source>
</evidence>
<organism evidence="1 2">
    <name type="scientific">Rhododendron molle</name>
    <name type="common">Chinese azalea</name>
    <name type="synonym">Azalea mollis</name>
    <dbReference type="NCBI Taxonomy" id="49168"/>
    <lineage>
        <taxon>Eukaryota</taxon>
        <taxon>Viridiplantae</taxon>
        <taxon>Streptophyta</taxon>
        <taxon>Embryophyta</taxon>
        <taxon>Tracheophyta</taxon>
        <taxon>Spermatophyta</taxon>
        <taxon>Magnoliopsida</taxon>
        <taxon>eudicotyledons</taxon>
        <taxon>Gunneridae</taxon>
        <taxon>Pentapetalae</taxon>
        <taxon>asterids</taxon>
        <taxon>Ericales</taxon>
        <taxon>Ericaceae</taxon>
        <taxon>Ericoideae</taxon>
        <taxon>Rhodoreae</taxon>
        <taxon>Rhododendron</taxon>
    </lineage>
</organism>
<proteinExistence type="predicted"/>
<name>A0ACC0LZQ8_RHOML</name>
<accession>A0ACC0LZQ8</accession>
<protein>
    <submittedName>
        <fullName evidence="1">Uncharacterized protein</fullName>
    </submittedName>
</protein>
<sequence length="275" mass="29720">MPCFQLVSMKMKMPKSFAASVLFIIWHLISSGSSSRAQACTFYISNKCPFPIWPATASNTGQPVIANGGFYLPPAQTKTIQAPGSWSGRIWARTGCNFNSDDTKFDGVPACETGDCQGQLECNGKIGLPPATLVEISLQADKSKPSFYDVSLVDGYNLPVSVSTKPASKKCLIGGCQKNLKNACPEELQILNSKGEVAACKSACLAFDDDKFCCRNEFGSPETCKPSVYSKIFKDACPSYFSYAFDTPTPLVNCPSDAYVITFCPSKWGGENTDM</sequence>
<dbReference type="EMBL" id="CM046397">
    <property type="protein sequence ID" value="KAI8533814.1"/>
    <property type="molecule type" value="Genomic_DNA"/>
</dbReference>
<evidence type="ECO:0000313" key="1">
    <source>
        <dbReference type="EMBL" id="KAI8533814.1"/>
    </source>
</evidence>
<keyword evidence="2" id="KW-1185">Reference proteome</keyword>